<dbReference type="InterPro" id="IPR005361">
    <property type="entry name" value="UPF0158"/>
</dbReference>
<proteinExistence type="predicted"/>
<dbReference type="Pfam" id="PF03682">
    <property type="entry name" value="UPF0158"/>
    <property type="match status" value="1"/>
</dbReference>
<evidence type="ECO:0000313" key="1">
    <source>
        <dbReference type="EMBL" id="HIR92559.1"/>
    </source>
</evidence>
<reference evidence="1" key="1">
    <citation type="submission" date="2020-10" db="EMBL/GenBank/DDBJ databases">
        <authorList>
            <person name="Gilroy R."/>
        </authorList>
    </citation>
    <scope>NUCLEOTIDE SEQUENCE</scope>
    <source>
        <strain evidence="1">ChiSxjej1B13-7041</strain>
    </source>
</reference>
<organism evidence="1 2">
    <name type="scientific">Candidatus Egerieimonas intestinavium</name>
    <dbReference type="NCBI Taxonomy" id="2840777"/>
    <lineage>
        <taxon>Bacteria</taxon>
        <taxon>Bacillati</taxon>
        <taxon>Bacillota</taxon>
        <taxon>Clostridia</taxon>
        <taxon>Lachnospirales</taxon>
        <taxon>Lachnospiraceae</taxon>
        <taxon>Lachnospiraceae incertae sedis</taxon>
        <taxon>Candidatus Egerieimonas</taxon>
    </lineage>
</organism>
<comment type="caution">
    <text evidence="1">The sequence shown here is derived from an EMBL/GenBank/DDBJ whole genome shotgun (WGS) entry which is preliminary data.</text>
</comment>
<gene>
    <name evidence="1" type="ORF">IAB98_03935</name>
</gene>
<name>A0A9D1JF42_9FIRM</name>
<dbReference type="EMBL" id="DVHU01000033">
    <property type="protein sequence ID" value="HIR92559.1"/>
    <property type="molecule type" value="Genomic_DNA"/>
</dbReference>
<dbReference type="AlphaFoldDB" id="A0A9D1JF42"/>
<sequence length="136" mass="16000">MKVKLSDIIDAIEMTDQYSENFLDRETGEIVWISDMAMDSAEKEASCDQLDEHGFYRLPTSFDIHEYGMMEEFVYALPEPAQSKLSRAIQGKGAFRRFKDTVRHLGIEEQWYQYRDSSYKRKAIEWCEGNGVEYEK</sequence>
<accession>A0A9D1JF42</accession>
<protein>
    <submittedName>
        <fullName evidence="1">Uncharacterized protein</fullName>
    </submittedName>
</protein>
<evidence type="ECO:0000313" key="2">
    <source>
        <dbReference type="Proteomes" id="UP000886841"/>
    </source>
</evidence>
<reference evidence="1" key="2">
    <citation type="journal article" date="2021" name="PeerJ">
        <title>Extensive microbial diversity within the chicken gut microbiome revealed by metagenomics and culture.</title>
        <authorList>
            <person name="Gilroy R."/>
            <person name="Ravi A."/>
            <person name="Getino M."/>
            <person name="Pursley I."/>
            <person name="Horton D.L."/>
            <person name="Alikhan N.F."/>
            <person name="Baker D."/>
            <person name="Gharbi K."/>
            <person name="Hall N."/>
            <person name="Watson M."/>
            <person name="Adriaenssens E.M."/>
            <person name="Foster-Nyarko E."/>
            <person name="Jarju S."/>
            <person name="Secka A."/>
            <person name="Antonio M."/>
            <person name="Oren A."/>
            <person name="Chaudhuri R.R."/>
            <person name="La Ragione R."/>
            <person name="Hildebrand F."/>
            <person name="Pallen M.J."/>
        </authorList>
    </citation>
    <scope>NUCLEOTIDE SEQUENCE</scope>
    <source>
        <strain evidence="1">ChiSxjej1B13-7041</strain>
    </source>
</reference>
<dbReference type="Proteomes" id="UP000886841">
    <property type="component" value="Unassembled WGS sequence"/>
</dbReference>